<dbReference type="RefSeq" id="WP_013688285.1">
    <property type="nucleotide sequence ID" value="NC_015321.1"/>
</dbReference>
<dbReference type="PANTHER" id="PTHR43090">
    <property type="entry name" value="1-(5-PHOSPHORIBOSYL)-5-[(5-PHOSPHORIBOSYLAMINO)METHYLIDENEAMINO] IMIDAZOLE-4-CARBOXAMIDE ISOMERASE"/>
    <property type="match status" value="1"/>
</dbReference>
<protein>
    <recommendedName>
        <fullName evidence="9 11">1-(5-phosphoribosyl)-5-[(5-phosphoribosylamino)methylideneamino] imidazole-4-carboxamide isomerase</fullName>
        <ecNumber evidence="9 11">5.3.1.16</ecNumber>
    </recommendedName>
    <alternativeName>
        <fullName evidence="9">Phosphoribosylformimino-5-aminoimidazole carboxamide ribotide isomerase</fullName>
    </alternativeName>
</protein>
<evidence type="ECO:0000256" key="2">
    <source>
        <dbReference type="ARBA" id="ARBA00004496"/>
    </source>
</evidence>
<evidence type="ECO:0000256" key="9">
    <source>
        <dbReference type="HAMAP-Rule" id="MF_01014"/>
    </source>
</evidence>
<evidence type="ECO:0000313" key="12">
    <source>
        <dbReference type="EMBL" id="AEA45518.1"/>
    </source>
</evidence>
<comment type="subcellular location">
    <subcellularLocation>
        <location evidence="2 9 11">Cytoplasm</location>
    </subcellularLocation>
</comment>
<dbReference type="EMBL" id="CP002542">
    <property type="protein sequence ID" value="AEA45518.1"/>
    <property type="molecule type" value="Genomic_DNA"/>
</dbReference>
<dbReference type="InterPro" id="IPR013785">
    <property type="entry name" value="Aldolase_TIM"/>
</dbReference>
<evidence type="ECO:0000256" key="11">
    <source>
        <dbReference type="RuleBase" id="RU003658"/>
    </source>
</evidence>
<dbReference type="CDD" id="cd04732">
    <property type="entry name" value="HisA"/>
    <property type="match status" value="1"/>
</dbReference>
<evidence type="ECO:0000256" key="3">
    <source>
        <dbReference type="ARBA" id="ARBA00005133"/>
    </source>
</evidence>
<keyword evidence="6 9" id="KW-0028">Amino-acid biosynthesis</keyword>
<dbReference type="AlphaFoldDB" id="F2IDA3"/>
<dbReference type="GO" id="GO:0003949">
    <property type="term" value="F:1-(5-phosphoribosyl)-5-[(5-phosphoribosylamino)methylideneamino]imidazole-4-carboxamide isomerase activity"/>
    <property type="evidence" value="ECO:0007669"/>
    <property type="project" value="UniProtKB-UniRule"/>
</dbReference>
<evidence type="ECO:0000256" key="7">
    <source>
        <dbReference type="ARBA" id="ARBA00023102"/>
    </source>
</evidence>
<proteinExistence type="inferred from homology"/>
<dbReference type="Pfam" id="PF00977">
    <property type="entry name" value="His_biosynth"/>
    <property type="match status" value="1"/>
</dbReference>
<dbReference type="STRING" id="755732.Fluta_3549"/>
<dbReference type="UniPathway" id="UPA00031">
    <property type="reaction ID" value="UER00009"/>
</dbReference>
<accession>F2IDA3</accession>
<dbReference type="InterPro" id="IPR023016">
    <property type="entry name" value="HisA/PriA"/>
</dbReference>
<name>F2IDA3_FLUTR</name>
<dbReference type="Gene3D" id="3.20.20.70">
    <property type="entry name" value="Aldolase class I"/>
    <property type="match status" value="1"/>
</dbReference>
<comment type="pathway">
    <text evidence="3 9 11">Amino-acid biosynthesis; L-histidine biosynthesis; L-histidine from 5-phospho-alpha-D-ribose 1-diphosphate: step 4/9.</text>
</comment>
<evidence type="ECO:0000313" key="13">
    <source>
        <dbReference type="Proteomes" id="UP000007463"/>
    </source>
</evidence>
<dbReference type="KEGG" id="fte:Fluta_3549"/>
<feature type="active site" description="Proton acceptor" evidence="9">
    <location>
        <position position="8"/>
    </location>
</feature>
<dbReference type="PANTHER" id="PTHR43090:SF2">
    <property type="entry name" value="1-(5-PHOSPHORIBOSYL)-5-[(5-PHOSPHORIBOSYLAMINO)METHYLIDENEAMINO] IMIDAZOLE-4-CARBOXAMIDE ISOMERASE"/>
    <property type="match status" value="1"/>
</dbReference>
<evidence type="ECO:0000256" key="5">
    <source>
        <dbReference type="ARBA" id="ARBA00022490"/>
    </source>
</evidence>
<feature type="active site" description="Proton donor" evidence="9">
    <location>
        <position position="130"/>
    </location>
</feature>
<dbReference type="GO" id="GO:0000162">
    <property type="term" value="P:L-tryptophan biosynthetic process"/>
    <property type="evidence" value="ECO:0007669"/>
    <property type="project" value="TreeGrafter"/>
</dbReference>
<dbReference type="GO" id="GO:0005737">
    <property type="term" value="C:cytoplasm"/>
    <property type="evidence" value="ECO:0007669"/>
    <property type="project" value="UniProtKB-SubCell"/>
</dbReference>
<sequence length="242" mass="26767">MIAIPAIDIIDNQIVRLFQGDYQQQTNYSLKPLEYAREIAANGLDYLHLVDLSGAKVGQIVHRELLAEIVSKTTLKVDFGGGVKTNKDVKKLLQLGANQVVIGSLCVKEPETVVSWIKEFGINQFILALDTDGTNLKINGWQDEAGITLEANMKYFEQFDELTILTTDIRKDGTGNGPSTNLYKELIQKFPNQRWIASGGVESLSDLEELREAGCYGCVIGKALLDGKITLKELKDFNDASI</sequence>
<evidence type="ECO:0000256" key="6">
    <source>
        <dbReference type="ARBA" id="ARBA00022605"/>
    </source>
</evidence>
<dbReference type="InterPro" id="IPR006062">
    <property type="entry name" value="His_biosynth"/>
</dbReference>
<keyword evidence="8 9" id="KW-0413">Isomerase</keyword>
<reference evidence="12 13" key="1">
    <citation type="journal article" date="2011" name="Stand. Genomic Sci.">
        <title>Complete genome sequence of the gliding freshwater bacterium Fluviicola taffensis type strain (RW262).</title>
        <authorList>
            <person name="Woyke T."/>
            <person name="Chertkov O."/>
            <person name="Lapidus A."/>
            <person name="Nolan M."/>
            <person name="Lucas S."/>
            <person name="Del Rio T.G."/>
            <person name="Tice H."/>
            <person name="Cheng J.F."/>
            <person name="Tapia R."/>
            <person name="Han C."/>
            <person name="Goodwin L."/>
            <person name="Pitluck S."/>
            <person name="Liolios K."/>
            <person name="Pagani I."/>
            <person name="Ivanova N."/>
            <person name="Huntemann M."/>
            <person name="Mavromatis K."/>
            <person name="Mikhailova N."/>
            <person name="Pati A."/>
            <person name="Chen A."/>
            <person name="Palaniappan K."/>
            <person name="Land M."/>
            <person name="Hauser L."/>
            <person name="Brambilla E.M."/>
            <person name="Rohde M."/>
            <person name="Mwirichia R."/>
            <person name="Sikorski J."/>
            <person name="Tindall B.J."/>
            <person name="Goker M."/>
            <person name="Bristow J."/>
            <person name="Eisen J.A."/>
            <person name="Markowitz V."/>
            <person name="Hugenholtz P."/>
            <person name="Klenk H.P."/>
            <person name="Kyrpides N.C."/>
        </authorList>
    </citation>
    <scope>NUCLEOTIDE SEQUENCE [LARGE SCALE GENOMIC DNA]</scope>
    <source>
        <strain evidence="13">DSM 16823 / RW262 / RW262</strain>
    </source>
</reference>
<gene>
    <name evidence="9" type="primary">hisA</name>
    <name evidence="12" type="ordered locus">Fluta_3549</name>
</gene>
<organism evidence="12 13">
    <name type="scientific">Fluviicola taffensis (strain DSM 16823 / NCIMB 13979 / RW262)</name>
    <dbReference type="NCBI Taxonomy" id="755732"/>
    <lineage>
        <taxon>Bacteria</taxon>
        <taxon>Pseudomonadati</taxon>
        <taxon>Bacteroidota</taxon>
        <taxon>Flavobacteriia</taxon>
        <taxon>Flavobacteriales</taxon>
        <taxon>Crocinitomicaceae</taxon>
        <taxon>Fluviicola</taxon>
    </lineage>
</organism>
<dbReference type="eggNOG" id="COG0106">
    <property type="taxonomic scope" value="Bacteria"/>
</dbReference>
<dbReference type="HOGENOM" id="CLU_048577_1_2_10"/>
<dbReference type="HAMAP" id="MF_01014">
    <property type="entry name" value="HisA"/>
    <property type="match status" value="1"/>
</dbReference>
<dbReference type="OrthoDB" id="9807749at2"/>
<evidence type="ECO:0000256" key="1">
    <source>
        <dbReference type="ARBA" id="ARBA00000901"/>
    </source>
</evidence>
<evidence type="ECO:0000256" key="4">
    <source>
        <dbReference type="ARBA" id="ARBA00009667"/>
    </source>
</evidence>
<dbReference type="GO" id="GO:0000105">
    <property type="term" value="P:L-histidine biosynthetic process"/>
    <property type="evidence" value="ECO:0007669"/>
    <property type="project" value="UniProtKB-UniRule"/>
</dbReference>
<keyword evidence="5 9" id="KW-0963">Cytoplasm</keyword>
<keyword evidence="13" id="KW-1185">Reference proteome</keyword>
<dbReference type="InterPro" id="IPR044524">
    <property type="entry name" value="Isoase_HisA-like"/>
</dbReference>
<keyword evidence="7 9" id="KW-0368">Histidine biosynthesis</keyword>
<dbReference type="EC" id="5.3.1.16" evidence="9 11"/>
<dbReference type="SUPFAM" id="SSF51366">
    <property type="entry name" value="Ribulose-phoshate binding barrel"/>
    <property type="match status" value="1"/>
</dbReference>
<dbReference type="Proteomes" id="UP000007463">
    <property type="component" value="Chromosome"/>
</dbReference>
<dbReference type="InterPro" id="IPR011060">
    <property type="entry name" value="RibuloseP-bd_barrel"/>
</dbReference>
<evidence type="ECO:0000256" key="10">
    <source>
        <dbReference type="RuleBase" id="RU003657"/>
    </source>
</evidence>
<reference evidence="13" key="2">
    <citation type="submission" date="2011-02" db="EMBL/GenBank/DDBJ databases">
        <title>The complete genome of Fluviicola taffensis DSM 16823.</title>
        <authorList>
            <consortium name="US DOE Joint Genome Institute (JGI-PGF)"/>
            <person name="Lucas S."/>
            <person name="Copeland A."/>
            <person name="Lapidus A."/>
            <person name="Bruce D."/>
            <person name="Goodwin L."/>
            <person name="Pitluck S."/>
            <person name="Kyrpides N."/>
            <person name="Mavromatis K."/>
            <person name="Ivanova N."/>
            <person name="Mikhailova N."/>
            <person name="Pagani I."/>
            <person name="Chertkov O."/>
            <person name="Detter J.C."/>
            <person name="Han C."/>
            <person name="Tapia R."/>
            <person name="Land M."/>
            <person name="Hauser L."/>
            <person name="Markowitz V."/>
            <person name="Cheng J.-F."/>
            <person name="Hugenholtz P."/>
            <person name="Woyke T."/>
            <person name="Wu D."/>
            <person name="Tindall B."/>
            <person name="Pomrenke H.G."/>
            <person name="Brambilla E."/>
            <person name="Klenk H.-P."/>
            <person name="Eisen J.A."/>
        </authorList>
    </citation>
    <scope>NUCLEOTIDE SEQUENCE [LARGE SCALE GENOMIC DNA]</scope>
    <source>
        <strain evidence="13">DSM 16823 / RW262 / RW262</strain>
    </source>
</reference>
<dbReference type="NCBIfam" id="TIGR00007">
    <property type="entry name" value="1-(5-phosphoribosyl)-5-[(5-phosphoribosylamino)methylideneamino]imidazole-4-carboxamide isomerase"/>
    <property type="match status" value="1"/>
</dbReference>
<evidence type="ECO:0000256" key="8">
    <source>
        <dbReference type="ARBA" id="ARBA00023235"/>
    </source>
</evidence>
<dbReference type="InterPro" id="IPR006063">
    <property type="entry name" value="HisA_bact_arch"/>
</dbReference>
<comment type="similarity">
    <text evidence="4 9 10">Belongs to the HisA/HisF family.</text>
</comment>
<comment type="catalytic activity">
    <reaction evidence="1 9 11">
        <text>1-(5-phospho-beta-D-ribosyl)-5-[(5-phospho-beta-D-ribosylamino)methylideneamino]imidazole-4-carboxamide = 5-[(5-phospho-1-deoxy-D-ribulos-1-ylimino)methylamino]-1-(5-phospho-beta-D-ribosyl)imidazole-4-carboxamide</text>
        <dbReference type="Rhea" id="RHEA:15469"/>
        <dbReference type="ChEBI" id="CHEBI:58435"/>
        <dbReference type="ChEBI" id="CHEBI:58525"/>
        <dbReference type="EC" id="5.3.1.16"/>
    </reaction>
</comment>
<dbReference type="FunFam" id="3.20.20.70:FF:000009">
    <property type="entry name" value="1-(5-phosphoribosyl)-5-[(5-phosphoribosylamino)methylideneamino] imidazole-4-carboxamide isomerase"/>
    <property type="match status" value="1"/>
</dbReference>